<feature type="transmembrane region" description="Helical" evidence="6">
    <location>
        <begin position="159"/>
        <end position="178"/>
    </location>
</feature>
<feature type="domain" description="Major facilitator superfamily (MFS) profile" evidence="7">
    <location>
        <begin position="4"/>
        <end position="396"/>
    </location>
</feature>
<feature type="transmembrane region" description="Helical" evidence="6">
    <location>
        <begin position="43"/>
        <end position="62"/>
    </location>
</feature>
<proteinExistence type="predicted"/>
<evidence type="ECO:0000313" key="9">
    <source>
        <dbReference type="Proteomes" id="UP001595547"/>
    </source>
</evidence>
<feature type="transmembrane region" description="Helical" evidence="6">
    <location>
        <begin position="199"/>
        <end position="218"/>
    </location>
</feature>
<feature type="transmembrane region" description="Helical" evidence="6">
    <location>
        <begin position="367"/>
        <end position="390"/>
    </location>
</feature>
<comment type="subcellular location">
    <subcellularLocation>
        <location evidence="1">Cell membrane</location>
        <topology evidence="1">Multi-pass membrane protein</topology>
    </subcellularLocation>
</comment>
<dbReference type="EMBL" id="JBHRTO010000001">
    <property type="protein sequence ID" value="MFC3182040.1"/>
    <property type="molecule type" value="Genomic_DNA"/>
</dbReference>
<dbReference type="PANTHER" id="PTHR43124">
    <property type="entry name" value="PURINE EFFLUX PUMP PBUE"/>
    <property type="match status" value="1"/>
</dbReference>
<accession>A0ABV7J353</accession>
<dbReference type="InterPro" id="IPR036259">
    <property type="entry name" value="MFS_trans_sf"/>
</dbReference>
<dbReference type="Proteomes" id="UP001595547">
    <property type="component" value="Unassembled WGS sequence"/>
</dbReference>
<feature type="transmembrane region" description="Helical" evidence="6">
    <location>
        <begin position="324"/>
        <end position="347"/>
    </location>
</feature>
<feature type="transmembrane region" description="Helical" evidence="6">
    <location>
        <begin position="69"/>
        <end position="88"/>
    </location>
</feature>
<keyword evidence="5 6" id="KW-0472">Membrane</keyword>
<reference evidence="9" key="1">
    <citation type="journal article" date="2019" name="Int. J. Syst. Evol. Microbiol.">
        <title>The Global Catalogue of Microorganisms (GCM) 10K type strain sequencing project: providing services to taxonomists for standard genome sequencing and annotation.</title>
        <authorList>
            <consortium name="The Broad Institute Genomics Platform"/>
            <consortium name="The Broad Institute Genome Sequencing Center for Infectious Disease"/>
            <person name="Wu L."/>
            <person name="Ma J."/>
        </authorList>
    </citation>
    <scope>NUCLEOTIDE SEQUENCE [LARGE SCALE GENOMIC DNA]</scope>
    <source>
        <strain evidence="9">KCTC 52039</strain>
    </source>
</reference>
<feature type="transmembrane region" description="Helical" evidence="6">
    <location>
        <begin position="268"/>
        <end position="288"/>
    </location>
</feature>
<keyword evidence="2" id="KW-1003">Cell membrane</keyword>
<evidence type="ECO:0000256" key="3">
    <source>
        <dbReference type="ARBA" id="ARBA00022692"/>
    </source>
</evidence>
<keyword evidence="4 6" id="KW-1133">Transmembrane helix</keyword>
<evidence type="ECO:0000256" key="2">
    <source>
        <dbReference type="ARBA" id="ARBA00022475"/>
    </source>
</evidence>
<dbReference type="InterPro" id="IPR011701">
    <property type="entry name" value="MFS"/>
</dbReference>
<feature type="transmembrane region" description="Helical" evidence="6">
    <location>
        <begin position="123"/>
        <end position="147"/>
    </location>
</feature>
<feature type="transmembrane region" description="Helical" evidence="6">
    <location>
        <begin position="294"/>
        <end position="312"/>
    </location>
</feature>
<evidence type="ECO:0000313" key="8">
    <source>
        <dbReference type="EMBL" id="MFC3182040.1"/>
    </source>
</evidence>
<evidence type="ECO:0000259" key="7">
    <source>
        <dbReference type="PROSITE" id="PS50850"/>
    </source>
</evidence>
<dbReference type="InterPro" id="IPR020846">
    <property type="entry name" value="MFS_dom"/>
</dbReference>
<evidence type="ECO:0000256" key="1">
    <source>
        <dbReference type="ARBA" id="ARBA00004651"/>
    </source>
</evidence>
<evidence type="ECO:0000256" key="6">
    <source>
        <dbReference type="SAM" id="Phobius"/>
    </source>
</evidence>
<dbReference type="InterPro" id="IPR050189">
    <property type="entry name" value="MFS_Efflux_Transporters"/>
</dbReference>
<keyword evidence="9" id="KW-1185">Reference proteome</keyword>
<dbReference type="Pfam" id="PF07690">
    <property type="entry name" value="MFS_1"/>
    <property type="match status" value="1"/>
</dbReference>
<sequence length="396" mass="40991">MRVGIAALMVAYVLSQFYRAFLAVLSPVLKAEIGATAENLASASGLWFLAFALMQIPVGAALDRIGPRITASVLLAVGGAGAAVFALATGPMAINVAMVLIGMGCAPVLMAAYYIFARSLAPAVFGTLAGVMIGVGSLGNLAASLPLSLAVEVIGWRGALWALCAVTLITAAAVWLLVRDPARVIHTTKGSLLDLLKMPALWPILLMMAACYAPAAGLRGLWIGPYMTDVFQADAARIGQATLIMGLAMVAGNFAYGPLDRIFGSRKWLVFGGNALAVACLIGLYTHADTPGPLPIALLAGVGFFGASFPMVMAHGRAFLPPHLVGRGVTLINLFGIGAAGIMQILTGRLHHALTPSDTLLNSAPPSTPYAALFAFYAALTTAGLLVYLLSKDRTD</sequence>
<feature type="transmembrane region" description="Helical" evidence="6">
    <location>
        <begin position="238"/>
        <end position="256"/>
    </location>
</feature>
<feature type="transmembrane region" description="Helical" evidence="6">
    <location>
        <begin position="94"/>
        <end position="116"/>
    </location>
</feature>
<gene>
    <name evidence="8" type="ORF">ACFOGH_13640</name>
</gene>
<dbReference type="Gene3D" id="1.20.1250.20">
    <property type="entry name" value="MFS general substrate transporter like domains"/>
    <property type="match status" value="2"/>
</dbReference>
<dbReference type="SUPFAM" id="SSF103473">
    <property type="entry name" value="MFS general substrate transporter"/>
    <property type="match status" value="1"/>
</dbReference>
<dbReference type="PANTHER" id="PTHR43124:SF3">
    <property type="entry name" value="CHLORAMPHENICOL EFFLUX PUMP RV0191"/>
    <property type="match status" value="1"/>
</dbReference>
<protein>
    <submittedName>
        <fullName evidence="8">MFS transporter</fullName>
    </submittedName>
</protein>
<evidence type="ECO:0000256" key="4">
    <source>
        <dbReference type="ARBA" id="ARBA00022989"/>
    </source>
</evidence>
<name>A0ABV7J353_9RHOB</name>
<dbReference type="PROSITE" id="PS50850">
    <property type="entry name" value="MFS"/>
    <property type="match status" value="1"/>
</dbReference>
<dbReference type="RefSeq" id="WP_380073620.1">
    <property type="nucleotide sequence ID" value="NZ_JBHRTO010000001.1"/>
</dbReference>
<organism evidence="8 9">
    <name type="scientific">Cypionkella sinensis</name>
    <dbReference type="NCBI Taxonomy" id="1756043"/>
    <lineage>
        <taxon>Bacteria</taxon>
        <taxon>Pseudomonadati</taxon>
        <taxon>Pseudomonadota</taxon>
        <taxon>Alphaproteobacteria</taxon>
        <taxon>Rhodobacterales</taxon>
        <taxon>Paracoccaceae</taxon>
        <taxon>Cypionkella</taxon>
    </lineage>
</organism>
<keyword evidence="3 6" id="KW-0812">Transmembrane</keyword>
<evidence type="ECO:0000256" key="5">
    <source>
        <dbReference type="ARBA" id="ARBA00023136"/>
    </source>
</evidence>
<comment type="caution">
    <text evidence="8">The sequence shown here is derived from an EMBL/GenBank/DDBJ whole genome shotgun (WGS) entry which is preliminary data.</text>
</comment>